<dbReference type="Pfam" id="PF00691">
    <property type="entry name" value="OmpA"/>
    <property type="match status" value="1"/>
</dbReference>
<evidence type="ECO:0000313" key="8">
    <source>
        <dbReference type="Proteomes" id="UP000474175"/>
    </source>
</evidence>
<dbReference type="SUPFAM" id="SSF103088">
    <property type="entry name" value="OmpA-like"/>
    <property type="match status" value="1"/>
</dbReference>
<evidence type="ECO:0000256" key="1">
    <source>
        <dbReference type="ARBA" id="ARBA00004442"/>
    </source>
</evidence>
<dbReference type="PANTHER" id="PTHR30329:SF21">
    <property type="entry name" value="LIPOPROTEIN YIAD-RELATED"/>
    <property type="match status" value="1"/>
</dbReference>
<evidence type="ECO:0000313" key="7">
    <source>
        <dbReference type="EMBL" id="NDU94864.1"/>
    </source>
</evidence>
<keyword evidence="3" id="KW-0998">Cell outer membrane</keyword>
<evidence type="ECO:0000256" key="2">
    <source>
        <dbReference type="ARBA" id="ARBA00023136"/>
    </source>
</evidence>
<gene>
    <name evidence="7" type="ORF">GK108_08260</name>
</gene>
<dbReference type="Proteomes" id="UP000474175">
    <property type="component" value="Unassembled WGS sequence"/>
</dbReference>
<dbReference type="InterPro" id="IPR036737">
    <property type="entry name" value="OmpA-like_sf"/>
</dbReference>
<accession>A0A6L9L2X7</accession>
<evidence type="ECO:0000256" key="3">
    <source>
        <dbReference type="ARBA" id="ARBA00023237"/>
    </source>
</evidence>
<evidence type="ECO:0000259" key="6">
    <source>
        <dbReference type="PROSITE" id="PS51123"/>
    </source>
</evidence>
<feature type="region of interest" description="Disordered" evidence="5">
    <location>
        <begin position="211"/>
        <end position="230"/>
    </location>
</feature>
<dbReference type="CDD" id="cd07185">
    <property type="entry name" value="OmpA_C-like"/>
    <property type="match status" value="1"/>
</dbReference>
<protein>
    <submittedName>
        <fullName evidence="7">OmpA family protein</fullName>
    </submittedName>
</protein>
<dbReference type="RefSeq" id="WP_163945695.1">
    <property type="nucleotide sequence ID" value="NZ_JAAFZH010000003.1"/>
</dbReference>
<dbReference type="GO" id="GO:0009279">
    <property type="term" value="C:cell outer membrane"/>
    <property type="evidence" value="ECO:0007669"/>
    <property type="project" value="UniProtKB-SubCell"/>
</dbReference>
<organism evidence="7 8">
    <name type="scientific">Spirosoma terrae</name>
    <dbReference type="NCBI Taxonomy" id="1968276"/>
    <lineage>
        <taxon>Bacteria</taxon>
        <taxon>Pseudomonadati</taxon>
        <taxon>Bacteroidota</taxon>
        <taxon>Cytophagia</taxon>
        <taxon>Cytophagales</taxon>
        <taxon>Cytophagaceae</taxon>
        <taxon>Spirosoma</taxon>
    </lineage>
</organism>
<sequence length="243" mass="27329">MRILTVIILFLGFVIPAHSQLRVTPIKAQKTVFSINAADEKTAAELPAKFTVKAHQARKTFEGKSTPGQPYVFILNRTDTLTIVTQVSGYYEAEEVMVVTCDTCPDYGYTVLLEKEDPKADSIFRNLQVNQSFRLDNVYFDQSSYVLRPESFPQLNKLVKTLTTTPSLVIEIAGHTDNVGDRRLNLSLSENRAKVIRGYLTRQGIAENRLRASGYGDTRPAAPNDSEDNKRKNRRVEFVVLAL</sequence>
<evidence type="ECO:0000256" key="4">
    <source>
        <dbReference type="PROSITE-ProRule" id="PRU00473"/>
    </source>
</evidence>
<dbReference type="Gene3D" id="3.30.1330.60">
    <property type="entry name" value="OmpA-like domain"/>
    <property type="match status" value="1"/>
</dbReference>
<feature type="domain" description="OmpA-like" evidence="6">
    <location>
        <begin position="127"/>
        <end position="243"/>
    </location>
</feature>
<dbReference type="InterPro" id="IPR050330">
    <property type="entry name" value="Bact_OuterMem_StrucFunc"/>
</dbReference>
<keyword evidence="2 4" id="KW-0472">Membrane</keyword>
<name>A0A6L9L2X7_9BACT</name>
<dbReference type="EMBL" id="JAAFZH010000003">
    <property type="protein sequence ID" value="NDU94864.1"/>
    <property type="molecule type" value="Genomic_DNA"/>
</dbReference>
<dbReference type="PANTHER" id="PTHR30329">
    <property type="entry name" value="STATOR ELEMENT OF FLAGELLAR MOTOR COMPLEX"/>
    <property type="match status" value="1"/>
</dbReference>
<dbReference type="PROSITE" id="PS51123">
    <property type="entry name" value="OMPA_2"/>
    <property type="match status" value="1"/>
</dbReference>
<comment type="subcellular location">
    <subcellularLocation>
        <location evidence="1">Cell outer membrane</location>
    </subcellularLocation>
</comment>
<dbReference type="InterPro" id="IPR006664">
    <property type="entry name" value="OMP_bac"/>
</dbReference>
<evidence type="ECO:0000256" key="5">
    <source>
        <dbReference type="SAM" id="MobiDB-lite"/>
    </source>
</evidence>
<dbReference type="PRINTS" id="PR01023">
    <property type="entry name" value="NAFLGMOTY"/>
</dbReference>
<proteinExistence type="predicted"/>
<comment type="caution">
    <text evidence="7">The sequence shown here is derived from an EMBL/GenBank/DDBJ whole genome shotgun (WGS) entry which is preliminary data.</text>
</comment>
<keyword evidence="8" id="KW-1185">Reference proteome</keyword>
<dbReference type="InterPro" id="IPR006665">
    <property type="entry name" value="OmpA-like"/>
</dbReference>
<dbReference type="AlphaFoldDB" id="A0A6L9L2X7"/>
<reference evidence="7 8" key="1">
    <citation type="submission" date="2020-02" db="EMBL/GenBank/DDBJ databases">
        <title>Draft genome sequence of two Spirosoma agri KCTC 52727 and Spirosoma terrae KCTC 52035.</title>
        <authorList>
            <person name="Rojas J."/>
            <person name="Ambika Manirajan B."/>
            <person name="Suarez C."/>
            <person name="Ratering S."/>
            <person name="Schnell S."/>
        </authorList>
    </citation>
    <scope>NUCLEOTIDE SEQUENCE [LARGE SCALE GENOMIC DNA]</scope>
    <source>
        <strain evidence="7 8">KCTC 52035</strain>
    </source>
</reference>
<dbReference type="PRINTS" id="PR01021">
    <property type="entry name" value="OMPADOMAIN"/>
</dbReference>